<proteinExistence type="predicted"/>
<dbReference type="RefSeq" id="WP_116007746.1">
    <property type="nucleotide sequence ID" value="NZ_QUOU01000001.1"/>
</dbReference>
<dbReference type="Proteomes" id="UP000256478">
    <property type="component" value="Unassembled WGS sequence"/>
</dbReference>
<dbReference type="EMBL" id="QUOU01000001">
    <property type="protein sequence ID" value="REL26634.1"/>
    <property type="molecule type" value="Genomic_DNA"/>
</dbReference>
<name>A0A3E0TQ28_9GAMM</name>
<protein>
    <submittedName>
        <fullName evidence="1">Uncharacterized protein</fullName>
    </submittedName>
</protein>
<comment type="caution">
    <text evidence="1">The sequence shown here is derived from an EMBL/GenBank/DDBJ whole genome shotgun (WGS) entry which is preliminary data.</text>
</comment>
<dbReference type="OrthoDB" id="6295341at2"/>
<evidence type="ECO:0000313" key="2">
    <source>
        <dbReference type="Proteomes" id="UP000256478"/>
    </source>
</evidence>
<dbReference type="AlphaFoldDB" id="A0A3E0TQ28"/>
<organism evidence="1 2">
    <name type="scientific">Thalassotalea euphylliae</name>
    <dbReference type="NCBI Taxonomy" id="1655234"/>
    <lineage>
        <taxon>Bacteria</taxon>
        <taxon>Pseudomonadati</taxon>
        <taxon>Pseudomonadota</taxon>
        <taxon>Gammaproteobacteria</taxon>
        <taxon>Alteromonadales</taxon>
        <taxon>Colwelliaceae</taxon>
        <taxon>Thalassotalea</taxon>
    </lineage>
</organism>
<gene>
    <name evidence="1" type="ORF">DXX93_08620</name>
</gene>
<evidence type="ECO:0000313" key="1">
    <source>
        <dbReference type="EMBL" id="REL26634.1"/>
    </source>
</evidence>
<accession>A0A3E0TQ28</accession>
<sequence length="104" mass="12070">MEKVVTKIGKFGKYYTGFDFLYKALYKNEKDANEAYKKIYPAMKATIRAHGVSSEKAQGILELLASYAPTGAKKRNFTRYYINDPEGWKKLPKDPNDIPYGRWY</sequence>
<reference evidence="1 2" key="1">
    <citation type="submission" date="2018-08" db="EMBL/GenBank/DDBJ databases">
        <title>Thalassotalea euphylliae genome.</title>
        <authorList>
            <person name="Summers S."/>
            <person name="Rice S.A."/>
            <person name="Freckelton M.L."/>
            <person name="Nedved B.T."/>
            <person name="Hadfield M.G."/>
        </authorList>
    </citation>
    <scope>NUCLEOTIDE SEQUENCE [LARGE SCALE GENOMIC DNA]</scope>
    <source>
        <strain evidence="1 2">H1</strain>
    </source>
</reference>